<gene>
    <name evidence="2" type="ordered locus">Amet_0273</name>
</gene>
<organism evidence="2 3">
    <name type="scientific">Alkaliphilus metalliredigens (strain QYMF)</name>
    <dbReference type="NCBI Taxonomy" id="293826"/>
    <lineage>
        <taxon>Bacteria</taxon>
        <taxon>Bacillati</taxon>
        <taxon>Bacillota</taxon>
        <taxon>Clostridia</taxon>
        <taxon>Peptostreptococcales</taxon>
        <taxon>Natronincolaceae</taxon>
        <taxon>Alkaliphilus</taxon>
    </lineage>
</organism>
<evidence type="ECO:0000256" key="1">
    <source>
        <dbReference type="SAM" id="SignalP"/>
    </source>
</evidence>
<proteinExistence type="predicted"/>
<evidence type="ECO:0000313" key="2">
    <source>
        <dbReference type="EMBL" id="ABR46506.1"/>
    </source>
</evidence>
<feature type="signal peptide" evidence="1">
    <location>
        <begin position="1"/>
        <end position="19"/>
    </location>
</feature>
<dbReference type="STRING" id="293826.Amet_0273"/>
<sequence>MRKKLGLMAIILMVSLALLGCGPKVGQGKDYGTYDEDTRVFILNEKAFEDAEKVKMDKIQEKTPWQLYVAKFGFSEVVYLQVIRSKGKYSEIQFLDMEYQGYMISDHEGEVVLDKVPRIMLDRDYEESLFAEMLQEGSTEGFEAFFQRAMYQWEKSSATYDNSRFTLFHQQLEEDPQYGKVIAFYSEEGHRIAIDKTEDHQMGFLIGPYREEELALAKAITSETEKEVQEMAVKDADVDKEYIVAKVDPADYADVIKKLTKSRKGQLEDYGVGDVNGDGEVDYIILNSIPPIQWYWTKVNGRTVCIM</sequence>
<protein>
    <submittedName>
        <fullName evidence="2">Uncharacterized protein</fullName>
    </submittedName>
</protein>
<dbReference type="Proteomes" id="UP000001572">
    <property type="component" value="Chromosome"/>
</dbReference>
<accession>A6TJY8</accession>
<evidence type="ECO:0000313" key="3">
    <source>
        <dbReference type="Proteomes" id="UP000001572"/>
    </source>
</evidence>
<dbReference type="HOGENOM" id="CLU_905005_0_0_9"/>
<dbReference type="RefSeq" id="WP_011971415.1">
    <property type="nucleotide sequence ID" value="NC_009633.1"/>
</dbReference>
<keyword evidence="1" id="KW-0732">Signal</keyword>
<name>A6TJY8_ALKMQ</name>
<dbReference type="EMBL" id="CP000724">
    <property type="protein sequence ID" value="ABR46506.1"/>
    <property type="molecule type" value="Genomic_DNA"/>
</dbReference>
<feature type="chain" id="PRO_5038586966" evidence="1">
    <location>
        <begin position="20"/>
        <end position="307"/>
    </location>
</feature>
<reference evidence="3" key="1">
    <citation type="journal article" date="2016" name="Genome Announc.">
        <title>Complete genome sequence of Alkaliphilus metalliredigens strain QYMF, an alkaliphilic and metal-reducing bacterium isolated from borax-contaminated leachate ponds.</title>
        <authorList>
            <person name="Hwang C."/>
            <person name="Copeland A."/>
            <person name="Lucas S."/>
            <person name="Lapidus A."/>
            <person name="Barry K."/>
            <person name="Detter J.C."/>
            <person name="Glavina Del Rio T."/>
            <person name="Hammon N."/>
            <person name="Israni S."/>
            <person name="Dalin E."/>
            <person name="Tice H."/>
            <person name="Pitluck S."/>
            <person name="Chertkov O."/>
            <person name="Brettin T."/>
            <person name="Bruce D."/>
            <person name="Han C."/>
            <person name="Schmutz J."/>
            <person name="Larimer F."/>
            <person name="Land M.L."/>
            <person name="Hauser L."/>
            <person name="Kyrpides N."/>
            <person name="Mikhailova N."/>
            <person name="Ye Q."/>
            <person name="Zhou J."/>
            <person name="Richardson P."/>
            <person name="Fields M.W."/>
        </authorList>
    </citation>
    <scope>NUCLEOTIDE SEQUENCE [LARGE SCALE GENOMIC DNA]</scope>
    <source>
        <strain evidence="3">QYMF</strain>
    </source>
</reference>
<keyword evidence="3" id="KW-1185">Reference proteome</keyword>
<dbReference type="AlphaFoldDB" id="A6TJY8"/>
<dbReference type="KEGG" id="amt:Amet_0273"/>
<dbReference type="PROSITE" id="PS51257">
    <property type="entry name" value="PROKAR_LIPOPROTEIN"/>
    <property type="match status" value="1"/>
</dbReference>